<organism evidence="1 2">
    <name type="scientific">Teretinema zuelzerae</name>
    <dbReference type="NCBI Taxonomy" id="156"/>
    <lineage>
        <taxon>Bacteria</taxon>
        <taxon>Pseudomonadati</taxon>
        <taxon>Spirochaetota</taxon>
        <taxon>Spirochaetia</taxon>
        <taxon>Spirochaetales</taxon>
        <taxon>Treponemataceae</taxon>
        <taxon>Teretinema</taxon>
    </lineage>
</organism>
<evidence type="ECO:0000313" key="1">
    <source>
        <dbReference type="EMBL" id="MCD1655672.1"/>
    </source>
</evidence>
<reference evidence="1" key="1">
    <citation type="submission" date="2021-08" db="EMBL/GenBank/DDBJ databases">
        <title>Comparative analyses of Brucepasteria parasyntrophica and Teretinema zuelzerae.</title>
        <authorList>
            <person name="Song Y."/>
            <person name="Brune A."/>
        </authorList>
    </citation>
    <scope>NUCLEOTIDE SEQUENCE</scope>
    <source>
        <strain evidence="1">DSM 1903</strain>
    </source>
</reference>
<protein>
    <submittedName>
        <fullName evidence="1">Uncharacterized protein</fullName>
    </submittedName>
</protein>
<comment type="caution">
    <text evidence="1">The sequence shown here is derived from an EMBL/GenBank/DDBJ whole genome shotgun (WGS) entry which is preliminary data.</text>
</comment>
<keyword evidence="2" id="KW-1185">Reference proteome</keyword>
<proteinExistence type="predicted"/>
<accession>A0AAE3EJK1</accession>
<name>A0AAE3EJK1_9SPIR</name>
<dbReference type="AlphaFoldDB" id="A0AAE3EJK1"/>
<evidence type="ECO:0000313" key="2">
    <source>
        <dbReference type="Proteomes" id="UP001198163"/>
    </source>
</evidence>
<dbReference type="Proteomes" id="UP001198163">
    <property type="component" value="Unassembled WGS sequence"/>
</dbReference>
<dbReference type="RefSeq" id="WP_230757265.1">
    <property type="nucleotide sequence ID" value="NZ_JAINWA010000003.1"/>
</dbReference>
<sequence>MSYRIHSLELHKTITPGTDSPDSDGTFAILAFSSLVEKGNLEPKTEDHLAGGETATEIPSGYYLFAQGTCGAEEGRDLFAPELKSLYRQAAEEVWLESLWREKEFADSRVFVRLLREDGKTAFQIFRKVLPGENDVQL</sequence>
<dbReference type="EMBL" id="JAINWA010000003">
    <property type="protein sequence ID" value="MCD1655672.1"/>
    <property type="molecule type" value="Genomic_DNA"/>
</dbReference>
<gene>
    <name evidence="1" type="ORF">K7J14_13320</name>
</gene>